<dbReference type="Gene3D" id="1.10.472.150">
    <property type="entry name" value="Glucose-regulated metallo-peptidase M90, N-terminal domain"/>
    <property type="match status" value="1"/>
</dbReference>
<sequence length="271" mass="30971">MTAAQFLLLVCMIAVFSVVFVKLKRRWFERKPFPSEWQRILASNIPIYKRLPQALQAQLNNHVKYFMRDKTFYGCDGLVLTDEIKVTIAGQACLLILNRPTNQYFKLHHVLVYPSSFVASRSEQSASGVVSHKKTGLLGESWSQGKVILSWDDVFKGVKNFSDGQNVVLHEFAHQLDQESGSTNGAPLLGSQSSYQSWTRVLSSEFERLQKQANSGFSSLIDQYGATNPAEFFAVVTETFFERPVQLRRRHPELFEEMKTFYAVDPSEWID</sequence>
<gene>
    <name evidence="2" type="ORF">NKI27_14575</name>
</gene>
<dbReference type="PANTHER" id="PTHR30164">
    <property type="entry name" value="MTFA PEPTIDASE"/>
    <property type="match status" value="1"/>
</dbReference>
<dbReference type="InterPro" id="IPR010384">
    <property type="entry name" value="MtfA_fam"/>
</dbReference>
<feature type="transmembrane region" description="Helical" evidence="1">
    <location>
        <begin position="6"/>
        <end position="23"/>
    </location>
</feature>
<dbReference type="SUPFAM" id="SSF55486">
    <property type="entry name" value="Metalloproteases ('zincins'), catalytic domain"/>
    <property type="match status" value="1"/>
</dbReference>
<proteinExistence type="predicted"/>
<keyword evidence="1" id="KW-1133">Transmembrane helix</keyword>
<keyword evidence="1" id="KW-0812">Transmembrane</keyword>
<dbReference type="Proteomes" id="UP001163739">
    <property type="component" value="Chromosome"/>
</dbReference>
<evidence type="ECO:0000313" key="3">
    <source>
        <dbReference type="Proteomes" id="UP001163739"/>
    </source>
</evidence>
<evidence type="ECO:0000313" key="2">
    <source>
        <dbReference type="EMBL" id="UZE95279.1"/>
    </source>
</evidence>
<dbReference type="EMBL" id="CP100390">
    <property type="protein sequence ID" value="UZE95279.1"/>
    <property type="molecule type" value="Genomic_DNA"/>
</dbReference>
<organism evidence="2 3">
    <name type="scientific">Alkalimarinus alittae</name>
    <dbReference type="NCBI Taxonomy" id="2961619"/>
    <lineage>
        <taxon>Bacteria</taxon>
        <taxon>Pseudomonadati</taxon>
        <taxon>Pseudomonadota</taxon>
        <taxon>Gammaproteobacteria</taxon>
        <taxon>Alteromonadales</taxon>
        <taxon>Alteromonadaceae</taxon>
        <taxon>Alkalimarinus</taxon>
    </lineage>
</organism>
<accession>A0ABY6MZM0</accession>
<dbReference type="Pfam" id="PF06167">
    <property type="entry name" value="Peptidase_M90"/>
    <property type="match status" value="1"/>
</dbReference>
<evidence type="ECO:0000256" key="1">
    <source>
        <dbReference type="SAM" id="Phobius"/>
    </source>
</evidence>
<dbReference type="Gene3D" id="3.40.390.10">
    <property type="entry name" value="Collagenase (Catalytic Domain)"/>
    <property type="match status" value="1"/>
</dbReference>
<keyword evidence="3" id="KW-1185">Reference proteome</keyword>
<dbReference type="CDD" id="cd20169">
    <property type="entry name" value="Peptidase_M90_mtfA"/>
    <property type="match status" value="1"/>
</dbReference>
<dbReference type="InterPro" id="IPR042252">
    <property type="entry name" value="MtfA_N"/>
</dbReference>
<dbReference type="PANTHER" id="PTHR30164:SF2">
    <property type="entry name" value="PROTEIN MTFA"/>
    <property type="match status" value="1"/>
</dbReference>
<keyword evidence="1" id="KW-0472">Membrane</keyword>
<dbReference type="RefSeq" id="WP_265046769.1">
    <property type="nucleotide sequence ID" value="NZ_CP100390.1"/>
</dbReference>
<reference evidence="2" key="1">
    <citation type="submission" date="2022-06" db="EMBL/GenBank/DDBJ databases">
        <title>Alkalimarinus sp. nov., isolated from gut of a Alitta virens.</title>
        <authorList>
            <person name="Yang A.I."/>
            <person name="Shin N.-R."/>
        </authorList>
    </citation>
    <scope>NUCLEOTIDE SEQUENCE</scope>
    <source>
        <strain evidence="2">A2M4</strain>
    </source>
</reference>
<name>A0ABY6MZM0_9ALTE</name>
<protein>
    <submittedName>
        <fullName evidence="2">Zinc-dependent peptidase</fullName>
    </submittedName>
</protein>
<dbReference type="InterPro" id="IPR024079">
    <property type="entry name" value="MetalloPept_cat_dom_sf"/>
</dbReference>